<dbReference type="OrthoDB" id="1703270at2759"/>
<dbReference type="InParanoid" id="G9N9Y9"/>
<protein>
    <submittedName>
        <fullName evidence="2">Uncharacterized protein</fullName>
    </submittedName>
</protein>
<dbReference type="eggNOG" id="ENOG502T2GG">
    <property type="taxonomic scope" value="Eukaryota"/>
</dbReference>
<evidence type="ECO:0000313" key="3">
    <source>
        <dbReference type="Proteomes" id="UP000007115"/>
    </source>
</evidence>
<feature type="region of interest" description="Disordered" evidence="1">
    <location>
        <begin position="434"/>
        <end position="483"/>
    </location>
</feature>
<comment type="caution">
    <text evidence="2">The sequence shown here is derived from an EMBL/GenBank/DDBJ whole genome shotgun (WGS) entry which is preliminary data.</text>
</comment>
<sequence>MSATQDSNGVMNPFAIPFIPLASSQPSFPTRRTRKPRSTVWAEGHEGDDALLFRDQVMSSDIGKGAHDSSFARCFASFITQTRCEVSQAHAAANCVCDQTPCPTTPTTGRSVGQNTSSQISTEVLENTSHGTESDRNQGEGSFAAGNKIIESSGLTVGSQRALESPEINIPQTHRMAREKAASDTNNDAFLGNLIESQGPQAISTEVVPTPELRPPGLYPYFIYPVVPPLPYGGGHSIYPRPPVLPVLPSPPPPPGPCFPLLHMVPCQIMDVSTGQPLPDLYTFAFKVTYWSLPIFAMPNPSFQIQDQNPYPLQEEMNARIHGHLAHRPHHPPSLTQALNAPGRIDEVQACSSGLDEPRAVEYYGQGLAEKCTGKRPNAEAELPTVYQGCTEETGSLSAVAGPQAGKKNDGVEQLLQQGCHVLFSSQHHHNAANESIQPDTSPFMMHPANRPSAKYSRKGQASDRSSQNQTPAEVASWSQSKRWLSSETKERRAFQKMMLNLQFMKADQSPFIPKTPAELTKFKISLAEARQQKLAHEVSILEEKTRQKELAKASGLALASKPQITLFNGRDMGDRLSPVFAAQNCFNKQDVAEVNSRVEWPSLAELKEEGDRRTRCGRYLPLPRINVVAIKIPEGEQEHTYKVDGTIL</sequence>
<dbReference type="HOGENOM" id="CLU_422138_0_0_1"/>
<keyword evidence="3" id="KW-1185">Reference proteome</keyword>
<dbReference type="GeneID" id="25790367"/>
<dbReference type="VEuPathDB" id="FungiDB:TRIVIDRAFT_206344"/>
<evidence type="ECO:0000313" key="2">
    <source>
        <dbReference type="EMBL" id="EHK16757.1"/>
    </source>
</evidence>
<dbReference type="EMBL" id="ABDF02000090">
    <property type="protein sequence ID" value="EHK16757.1"/>
    <property type="molecule type" value="Genomic_DNA"/>
</dbReference>
<name>G9N9Y9_HYPVG</name>
<gene>
    <name evidence="2" type="ORF">TRIVIDRAFT_206344</name>
</gene>
<proteinExistence type="predicted"/>
<accession>G9N9Y9</accession>
<dbReference type="Proteomes" id="UP000007115">
    <property type="component" value="Unassembled WGS sequence"/>
</dbReference>
<organism evidence="2 3">
    <name type="scientific">Hypocrea virens (strain Gv29-8 / FGSC 10586)</name>
    <name type="common">Gliocladium virens</name>
    <name type="synonym">Trichoderma virens</name>
    <dbReference type="NCBI Taxonomy" id="413071"/>
    <lineage>
        <taxon>Eukaryota</taxon>
        <taxon>Fungi</taxon>
        <taxon>Dikarya</taxon>
        <taxon>Ascomycota</taxon>
        <taxon>Pezizomycotina</taxon>
        <taxon>Sordariomycetes</taxon>
        <taxon>Hypocreomycetidae</taxon>
        <taxon>Hypocreales</taxon>
        <taxon>Hypocreaceae</taxon>
        <taxon>Trichoderma</taxon>
    </lineage>
</organism>
<dbReference type="STRING" id="413071.G9N9Y9"/>
<feature type="region of interest" description="Disordered" evidence="1">
    <location>
        <begin position="156"/>
        <end position="183"/>
    </location>
</feature>
<reference evidence="2 3" key="1">
    <citation type="journal article" date="2011" name="Genome Biol.">
        <title>Comparative genome sequence analysis underscores mycoparasitism as the ancestral life style of Trichoderma.</title>
        <authorList>
            <person name="Kubicek C.P."/>
            <person name="Herrera-Estrella A."/>
            <person name="Seidl-Seiboth V."/>
            <person name="Martinez D.A."/>
            <person name="Druzhinina I.S."/>
            <person name="Thon M."/>
            <person name="Zeilinger S."/>
            <person name="Casas-Flores S."/>
            <person name="Horwitz B.A."/>
            <person name="Mukherjee P.K."/>
            <person name="Mukherjee M."/>
            <person name="Kredics L."/>
            <person name="Alcaraz L.D."/>
            <person name="Aerts A."/>
            <person name="Antal Z."/>
            <person name="Atanasova L."/>
            <person name="Cervantes-Badillo M.G."/>
            <person name="Challacombe J."/>
            <person name="Chertkov O."/>
            <person name="McCluskey K."/>
            <person name="Coulpier F."/>
            <person name="Deshpande N."/>
            <person name="von Doehren H."/>
            <person name="Ebbole D.J."/>
            <person name="Esquivel-Naranjo E.U."/>
            <person name="Fekete E."/>
            <person name="Flipphi M."/>
            <person name="Glaser F."/>
            <person name="Gomez-Rodriguez E.Y."/>
            <person name="Gruber S."/>
            <person name="Han C."/>
            <person name="Henrissat B."/>
            <person name="Hermosa R."/>
            <person name="Hernandez-Onate M."/>
            <person name="Karaffa L."/>
            <person name="Kosti I."/>
            <person name="Le Crom S."/>
            <person name="Lindquist E."/>
            <person name="Lucas S."/>
            <person name="Luebeck M."/>
            <person name="Luebeck P.S."/>
            <person name="Margeot A."/>
            <person name="Metz B."/>
            <person name="Misra M."/>
            <person name="Nevalainen H."/>
            <person name="Omann M."/>
            <person name="Packer N."/>
            <person name="Perrone G."/>
            <person name="Uresti-Rivera E.E."/>
            <person name="Salamov A."/>
            <person name="Schmoll M."/>
            <person name="Seiboth B."/>
            <person name="Shapiro H."/>
            <person name="Sukno S."/>
            <person name="Tamayo-Ramos J.A."/>
            <person name="Tisch D."/>
            <person name="Wiest A."/>
            <person name="Wilkinson H.H."/>
            <person name="Zhang M."/>
            <person name="Coutinho P.M."/>
            <person name="Kenerley C.M."/>
            <person name="Monte E."/>
            <person name="Baker S.E."/>
            <person name="Grigoriev I.V."/>
        </authorList>
    </citation>
    <scope>NUCLEOTIDE SEQUENCE [LARGE SCALE GENOMIC DNA]</scope>
    <source>
        <strain evidence="3">Gv29-8 / FGSC 10586</strain>
    </source>
</reference>
<evidence type="ECO:0000256" key="1">
    <source>
        <dbReference type="SAM" id="MobiDB-lite"/>
    </source>
</evidence>
<dbReference type="OMA" id="PEGEQEH"/>
<dbReference type="RefSeq" id="XP_013950953.1">
    <property type="nucleotide sequence ID" value="XM_014095478.1"/>
</dbReference>
<dbReference type="AlphaFoldDB" id="G9N9Y9"/>
<feature type="compositionally biased region" description="Polar residues" evidence="1">
    <location>
        <begin position="463"/>
        <end position="483"/>
    </location>
</feature>